<dbReference type="OrthoDB" id="5387744at2759"/>
<dbReference type="GeneID" id="19895411"/>
<protein>
    <submittedName>
        <fullName evidence="1">Uncharacterized protein</fullName>
    </submittedName>
</protein>
<comment type="caution">
    <text evidence="1">The sequence shown here is derived from an EMBL/GenBank/DDBJ whole genome shotgun (WGS) entry which is preliminary data.</text>
</comment>
<evidence type="ECO:0000313" key="2">
    <source>
        <dbReference type="Proteomes" id="UP000011958"/>
    </source>
</evidence>
<dbReference type="AlphaFoldDB" id="M7PHM4"/>
<name>M7PHM4_PNEMU</name>
<dbReference type="HOGENOM" id="CLU_1283741_0_0_1"/>
<reference evidence="2" key="1">
    <citation type="journal article" date="2016" name="Nat. Commun.">
        <title>Genome analysis of three Pneumocystis species reveals adaptation mechanisms to life exclusively in mammalian hosts.</title>
        <authorList>
            <person name="Ma L."/>
            <person name="Chen Z."/>
            <person name="Huang D.W."/>
            <person name="Kutty G."/>
            <person name="Ishihara M."/>
            <person name="Wang H."/>
            <person name="Abouelleil A."/>
            <person name="Bishop L."/>
            <person name="Davey E."/>
            <person name="Deng R."/>
            <person name="Deng X."/>
            <person name="Fan L."/>
            <person name="Fantoni G."/>
            <person name="Fitzgerald M."/>
            <person name="Gogineni E."/>
            <person name="Goldberg J.M."/>
            <person name="Handley G."/>
            <person name="Hu X."/>
            <person name="Huber C."/>
            <person name="Jiao X."/>
            <person name="Jones K."/>
            <person name="Levin J.Z."/>
            <person name="Liu Y."/>
            <person name="Macdonald P."/>
            <person name="Melnikov A."/>
            <person name="Raley C."/>
            <person name="Sassi M."/>
            <person name="Sherman B.T."/>
            <person name="Song X."/>
            <person name="Sykes S."/>
            <person name="Tran B."/>
            <person name="Walsh L."/>
            <person name="Xia Y."/>
            <person name="Yang J."/>
            <person name="Young S."/>
            <person name="Zeng Q."/>
            <person name="Zheng X."/>
            <person name="Stephens R."/>
            <person name="Nusbaum C."/>
            <person name="Birren B.W."/>
            <person name="Azadi P."/>
            <person name="Lempicki R.A."/>
            <person name="Cuomo C.A."/>
            <person name="Kovacs J.A."/>
        </authorList>
    </citation>
    <scope>NUCLEOTIDE SEQUENCE [LARGE SCALE GENOMIC DNA]</scope>
    <source>
        <strain evidence="2">B123</strain>
    </source>
</reference>
<organism evidence="1 2">
    <name type="scientific">Pneumocystis murina (strain B123)</name>
    <name type="common">Mouse pneumocystis pneumonia agent</name>
    <name type="synonym">Pneumocystis carinii f. sp. muris</name>
    <dbReference type="NCBI Taxonomy" id="1069680"/>
    <lineage>
        <taxon>Eukaryota</taxon>
        <taxon>Fungi</taxon>
        <taxon>Dikarya</taxon>
        <taxon>Ascomycota</taxon>
        <taxon>Taphrinomycotina</taxon>
        <taxon>Pneumocystomycetes</taxon>
        <taxon>Pneumocystaceae</taxon>
        <taxon>Pneumocystis</taxon>
    </lineage>
</organism>
<gene>
    <name evidence="1" type="ORF">PNEG_01717</name>
</gene>
<sequence length="215" mass="25738">MEIELVNKKPEELLSNQWIKDFFTKKEFPSVPEISRRYCISSYHNLDIFRENTLEQSLSKRPYSFYQTIKECPEHLNSKELKSNSHIKYRFSLIPIIRNTENISSNQKKNSQDYTLQDKKNSNNYKEIKIEQYQSPEKKESSTKTNHLGIYDTITLINYIQHQFSTWLKHMQNDKYLVSSSSNLHDVAKFKYRQTHHTRKIIRSLSLVRLQLLSL</sequence>
<dbReference type="RefSeq" id="XP_007873681.1">
    <property type="nucleotide sequence ID" value="XM_007875490.1"/>
</dbReference>
<accession>M7PHM4</accession>
<dbReference type="EMBL" id="AFWA02000008">
    <property type="protein sequence ID" value="EMR09959.1"/>
    <property type="molecule type" value="Genomic_DNA"/>
</dbReference>
<dbReference type="Proteomes" id="UP000011958">
    <property type="component" value="Unassembled WGS sequence"/>
</dbReference>
<keyword evidence="2" id="KW-1185">Reference proteome</keyword>
<dbReference type="VEuPathDB" id="FungiDB:PNEG_01717"/>
<proteinExistence type="predicted"/>
<evidence type="ECO:0000313" key="1">
    <source>
        <dbReference type="EMBL" id="EMR09959.1"/>
    </source>
</evidence>